<dbReference type="Gene3D" id="1.20.1070.10">
    <property type="entry name" value="Rhodopsin 7-helix transmembrane proteins"/>
    <property type="match status" value="1"/>
</dbReference>
<feature type="transmembrane region" description="Helical" evidence="2">
    <location>
        <begin position="64"/>
        <end position="84"/>
    </location>
</feature>
<feature type="region of interest" description="Disordered" evidence="1">
    <location>
        <begin position="364"/>
        <end position="395"/>
    </location>
</feature>
<dbReference type="KEGG" id="bgt:106050541"/>
<dbReference type="SUPFAM" id="SSF81321">
    <property type="entry name" value="Family A G protein-coupled receptor-like"/>
    <property type="match status" value="1"/>
</dbReference>
<proteinExistence type="predicted"/>
<feature type="region of interest" description="Disordered" evidence="1">
    <location>
        <begin position="1800"/>
        <end position="1826"/>
    </location>
</feature>
<feature type="compositionally biased region" description="Basic and acidic residues" evidence="1">
    <location>
        <begin position="364"/>
        <end position="378"/>
    </location>
</feature>
<protein>
    <submittedName>
        <fullName evidence="3">Uncharacterized protein</fullName>
    </submittedName>
</protein>
<reference evidence="3" key="1">
    <citation type="submission" date="2020-05" db="UniProtKB">
        <authorList>
            <consortium name="EnsemblMetazoa"/>
        </authorList>
    </citation>
    <scope>IDENTIFICATION</scope>
    <source>
        <strain evidence="3">BB02</strain>
    </source>
</reference>
<dbReference type="VEuPathDB" id="VectorBase:BGLB038640"/>
<feature type="compositionally biased region" description="Basic and acidic residues" evidence="1">
    <location>
        <begin position="799"/>
        <end position="819"/>
    </location>
</feature>
<feature type="region of interest" description="Disordered" evidence="1">
    <location>
        <begin position="1722"/>
        <end position="1765"/>
    </location>
</feature>
<dbReference type="EnsemblMetazoa" id="BGLB038640-RA">
    <property type="protein sequence ID" value="BGLB038640-PA"/>
    <property type="gene ID" value="BGLB038640"/>
</dbReference>
<feature type="compositionally biased region" description="Basic and acidic residues" evidence="1">
    <location>
        <begin position="1812"/>
        <end position="1826"/>
    </location>
</feature>
<sequence length="1826" mass="201846">YLKICLPTRKSLNATQARNIGICTPLFSALVAAPALVWDGNVEHKFCRLQEHYKNTLGVKVHRCLIFGFFLCMFFLVIFCYLHVSIVVKRRVQRHKENAMKRKHLMQIPAFLQAISNVDDEAAAIKAQRSKRKFSLFSLGSSRRLSAISPWIKARLSLPSENVSSGMGLPLEKMEPESKESLAESKKKLDKVLQRKSKSMEINPKDKKEGSSHESIKGRAMGYHLIKQRTESESSSELESNTQQKKLKDNVSKSTSILTADQNDSVTNVIENCAQKHSDPMACKSHHNISDLKEPGSKLSTTKVQQYDQLATIPIIIHSEDGSYNAPDTSSHAAANKSALKTCVCQKFSGDRQCVSLPQNISKRVTEESHKHGTELSRLRNQNAKSKTKSNERSVLSLEKRAGRLQKSHHADETRKCKAAPRAHELRRKSENLSTCHRSQFRCGFCQAGSSRIKPFKSLTHLHNTHQLACSNCVSEERIAPKMRSDFDLLKLFNKIPEESDSESARLEHVKKLDTLHMTSEESIDPLDFKANDISPESTFKFCRCCLILSNRCQPKRVSVNKITEYRLSQDRSYDLALSNLDQACGVSSNQNYVKDDANDGIEDVTSCTTALLSESYDKLRLGEDLARRKSRGNLKAFKSRRDEIRVIRDEIDAADDVTESLLDHHHQISPSASIAQGHDLFQRPVNVNQTCRVLSTARGDAHVTNSVIRKGRRRLSHQASFDDATIFAEYAVEEELVSVLTSSEISAPQAVCTERSSREHARDESFGSADTGIERTACSVLKAVQTENGNNENPPTEGGDRQRLKTKPDATHKKDSFHADKVVVSSPQGRPLTPAVTYERHGDKHCPYCEASKGGNCLGGTETALNDPAGEFSPFTGSQSEEVNCRGESKYRGDVTECLRNPAPTCGLCGVSDRSSDSTSANHCLKESFDLISPANICQGSTMPGREMDKLLNGTHSATHKPHLSARTHDTPTHAANQRAREIAQFSFRQQTSKSKDCLCHQLEGRFTNFEGNVQLPSFPVWNRDTKQTLSDANVGCVFNPTPSRPTNQSNDTRDHKMFDADKESIIGGLSHNDTKPGSLYGNGKLDTRQLLESDTTGGCDLASSRASGTNVSLLSPSVTLAQTIASPSSGTVMEGAAVNQRFIESGMVQGEFISVSPSGFDSDRRLEKPSHGSDRVFSCDGHSGFSSHRLVGPDTPLTSCECVIQNLKPSPETTQGRYDSVPPRDVIGGIGVREFDGDVNQFYNDRGGELHAQQDTFIECADKHLESNQRPWCAMPAEDNADSIISNTNNWSCPICKKPNLLLSSSIFISDVRSCDLCLLSSLRGVCSAPSLARCAQALRHKGRMDSISNITSLVVAPPITHGSKHVTFPGSILKPHNHQSSSTSPPCDTPLPLISTCIGSLQNVSESPCSASREFPTTPLLCNRSPHSPVTYYPKSDSTKQRCHTCGLKVFHPRLELDQFELTFSGNPDFSENTCIGGRFSNSHSVLADDTSILCANFGDVSFWNEFHLFHFKDILHLEDLYIIMRSLSADICSISALLRSCTITETCLPFMVMPFVSQYFEWTLLGRLDLYWSVMNMCQDLLQCPNTSVSDTLRYDACLKNFCFYHMLDHPGIDVQLNSSPCLPGSVSPVSTPVNPSCLEAKTDNNCVFIASVVCTVCLNCLHAQTSPSDRDTHSDLTETCVEVNSLPNEGTSYVSNNEERHIDVSLISSLTQNTALSSSKDSNRVLPDNASTANNARHYECSDQRTEITPGVDNNDSRRRMSFSDNIPVFVNVASLQGEGHGCVILEHCGENRSTQITVNDTPPTSRSEKHQQYKSSNHRE</sequence>
<feature type="compositionally biased region" description="Basic and acidic residues" evidence="1">
    <location>
        <begin position="172"/>
        <end position="193"/>
    </location>
</feature>
<feature type="compositionally biased region" description="Polar residues" evidence="1">
    <location>
        <begin position="1800"/>
        <end position="1811"/>
    </location>
</feature>
<feature type="region of interest" description="Disordered" evidence="1">
    <location>
        <begin position="162"/>
        <end position="252"/>
    </location>
</feature>
<keyword evidence="2" id="KW-0812">Transmembrane</keyword>
<name>A0A2C9M5F8_BIOGL</name>
<feature type="compositionally biased region" description="Basic and acidic residues" evidence="1">
    <location>
        <begin position="203"/>
        <end position="217"/>
    </location>
</feature>
<evidence type="ECO:0000313" key="4">
    <source>
        <dbReference type="Proteomes" id="UP000076420"/>
    </source>
</evidence>
<dbReference type="Proteomes" id="UP000076420">
    <property type="component" value="Unassembled WGS sequence"/>
</dbReference>
<gene>
    <name evidence="3" type="primary">106050541</name>
</gene>
<evidence type="ECO:0000313" key="3">
    <source>
        <dbReference type="EnsemblMetazoa" id="BGLB038640-PA"/>
    </source>
</evidence>
<feature type="region of interest" description="Disordered" evidence="1">
    <location>
        <begin position="785"/>
        <end position="819"/>
    </location>
</feature>
<organism evidence="3 4">
    <name type="scientific">Biomphalaria glabrata</name>
    <name type="common">Bloodfluke planorb</name>
    <name type="synonym">Freshwater snail</name>
    <dbReference type="NCBI Taxonomy" id="6526"/>
    <lineage>
        <taxon>Eukaryota</taxon>
        <taxon>Metazoa</taxon>
        <taxon>Spiralia</taxon>
        <taxon>Lophotrochozoa</taxon>
        <taxon>Mollusca</taxon>
        <taxon>Gastropoda</taxon>
        <taxon>Heterobranchia</taxon>
        <taxon>Euthyneura</taxon>
        <taxon>Panpulmonata</taxon>
        <taxon>Hygrophila</taxon>
        <taxon>Lymnaeoidea</taxon>
        <taxon>Planorbidae</taxon>
        <taxon>Biomphalaria</taxon>
    </lineage>
</organism>
<evidence type="ECO:0000256" key="1">
    <source>
        <dbReference type="SAM" id="MobiDB-lite"/>
    </source>
</evidence>
<dbReference type="VEuPathDB" id="VectorBase:BGLAX_038254"/>
<dbReference type="VEuPathDB" id="VectorBase:BGLAX_027526"/>
<feature type="compositionally biased region" description="Basic and acidic residues" evidence="1">
    <location>
        <begin position="1742"/>
        <end position="1751"/>
    </location>
</feature>
<accession>A0A2C9M5F8</accession>
<keyword evidence="2" id="KW-1133">Transmembrane helix</keyword>
<keyword evidence="2" id="KW-0472">Membrane</keyword>
<evidence type="ECO:0000256" key="2">
    <source>
        <dbReference type="SAM" id="Phobius"/>
    </source>
</evidence>
<feature type="compositionally biased region" description="Low complexity" evidence="1">
    <location>
        <begin position="787"/>
        <end position="798"/>
    </location>
</feature>